<dbReference type="RefSeq" id="WP_307345599.1">
    <property type="nucleotide sequence ID" value="NZ_JAUSVS010000001.1"/>
</dbReference>
<name>A0ABU0IL78_9CAUL</name>
<accession>A0ABU0IL78</accession>
<dbReference type="SUPFAM" id="SSF142906">
    <property type="entry name" value="YjbR-like"/>
    <property type="match status" value="1"/>
</dbReference>
<dbReference type="Gene3D" id="3.90.1150.30">
    <property type="match status" value="1"/>
</dbReference>
<dbReference type="InterPro" id="IPR038056">
    <property type="entry name" value="YjbR-like_sf"/>
</dbReference>
<reference evidence="1 2" key="1">
    <citation type="submission" date="2023-07" db="EMBL/GenBank/DDBJ databases">
        <title>Genomic Encyclopedia of Type Strains, Phase IV (KMG-IV): sequencing the most valuable type-strain genomes for metagenomic binning, comparative biology and taxonomic classification.</title>
        <authorList>
            <person name="Goeker M."/>
        </authorList>
    </citation>
    <scope>NUCLEOTIDE SEQUENCE [LARGE SCALE GENOMIC DNA]</scope>
    <source>
        <strain evidence="1 2">DSM 18695</strain>
    </source>
</reference>
<keyword evidence="2" id="KW-1185">Reference proteome</keyword>
<evidence type="ECO:0000313" key="1">
    <source>
        <dbReference type="EMBL" id="MDQ0462776.1"/>
    </source>
</evidence>
<proteinExistence type="predicted"/>
<dbReference type="InterPro" id="IPR058532">
    <property type="entry name" value="YjbR/MT2646/Rv2570-like"/>
</dbReference>
<organism evidence="1 2">
    <name type="scientific">Caulobacter ginsengisoli</name>
    <dbReference type="NCBI Taxonomy" id="400775"/>
    <lineage>
        <taxon>Bacteria</taxon>
        <taxon>Pseudomonadati</taxon>
        <taxon>Pseudomonadota</taxon>
        <taxon>Alphaproteobacteria</taxon>
        <taxon>Caulobacterales</taxon>
        <taxon>Caulobacteraceae</taxon>
        <taxon>Caulobacter</taxon>
    </lineage>
</organism>
<protein>
    <recommendedName>
        <fullName evidence="3">MmcQ/YjbR family DNA-binding protein</fullName>
    </recommendedName>
</protein>
<evidence type="ECO:0000313" key="2">
    <source>
        <dbReference type="Proteomes" id="UP001228905"/>
    </source>
</evidence>
<sequence length="113" mass="12550">MTEAELRALALSLPETLEVPHFPTASFRVRGKIYLTIGEGRDDTPAVLRLPAHIQEAVLQSDADTAESVGGYWGRMGWTRFFIERMENEKLADLVRLAWRQVAPKKLISGGAG</sequence>
<dbReference type="EMBL" id="JAUSVS010000001">
    <property type="protein sequence ID" value="MDQ0462776.1"/>
    <property type="molecule type" value="Genomic_DNA"/>
</dbReference>
<gene>
    <name evidence="1" type="ORF">QO010_000524</name>
</gene>
<dbReference type="Pfam" id="PF04237">
    <property type="entry name" value="YjbR"/>
    <property type="match status" value="1"/>
</dbReference>
<dbReference type="Proteomes" id="UP001228905">
    <property type="component" value="Unassembled WGS sequence"/>
</dbReference>
<comment type="caution">
    <text evidence="1">The sequence shown here is derived from an EMBL/GenBank/DDBJ whole genome shotgun (WGS) entry which is preliminary data.</text>
</comment>
<evidence type="ECO:0008006" key="3">
    <source>
        <dbReference type="Google" id="ProtNLM"/>
    </source>
</evidence>